<evidence type="ECO:0000313" key="1">
    <source>
        <dbReference type="EMBL" id="QGY41557.1"/>
    </source>
</evidence>
<dbReference type="Pfam" id="PF04245">
    <property type="entry name" value="NA37"/>
    <property type="match status" value="1"/>
</dbReference>
<dbReference type="KEGG" id="psel:GM415_15990"/>
<accession>A0A6I6JN47</accession>
<keyword evidence="2" id="KW-1185">Reference proteome</keyword>
<dbReference type="RefSeq" id="WP_158949953.1">
    <property type="nucleotide sequence ID" value="NZ_CP046400.1"/>
</dbReference>
<organism evidence="1 2">
    <name type="scientific">Pseudodesulfovibrio cashew</name>
    <dbReference type="NCBI Taxonomy" id="2678688"/>
    <lineage>
        <taxon>Bacteria</taxon>
        <taxon>Pseudomonadati</taxon>
        <taxon>Thermodesulfobacteriota</taxon>
        <taxon>Desulfovibrionia</taxon>
        <taxon>Desulfovibrionales</taxon>
        <taxon>Desulfovibrionaceae</taxon>
    </lineage>
</organism>
<name>A0A6I6JN47_9BACT</name>
<dbReference type="Proteomes" id="UP000428328">
    <property type="component" value="Chromosome"/>
</dbReference>
<protein>
    <recommendedName>
        <fullName evidence="3">Nucleoid-associated protein</fullName>
    </recommendedName>
</protein>
<sequence length="354" mass="39894">MECYNLRLTRMVVHEVKQRTPDGLVPPNLGDTLEKLDRAADTTFRNRVTEAFGAGGKSVEMACTNTGSGSAFELTGKLLASSNSEFIKISEEAATKLTDAQTRTQIPGGLLIVFSGTVQNPGRPFIGYLKAEPQDGFHRTTKDGREKLEFLKKLFLTRESKVYKIGMFVEMPSKNGSDPEYEYFLYDKNITKKQTSQAAAYFYQGFLGLSHLKKVAKLTHDFVVRTRQFISRLPLPEEKKFDLRSALISYVKTSQNATICPSEFANDYFVDEDTRDNYEAFCQKHEIPVTAFAKDLSECKKLFEKRTIHFRKGLTLSGPAETFGDVVEVEPYTPEGSDENWTRITVKADMKSGN</sequence>
<dbReference type="GO" id="GO:0009295">
    <property type="term" value="C:nucleoid"/>
    <property type="evidence" value="ECO:0007669"/>
    <property type="project" value="InterPro"/>
</dbReference>
<dbReference type="EMBL" id="CP046400">
    <property type="protein sequence ID" value="QGY41557.1"/>
    <property type="molecule type" value="Genomic_DNA"/>
</dbReference>
<gene>
    <name evidence="1" type="ORF">GM415_15990</name>
</gene>
<dbReference type="InterPro" id="IPR007358">
    <property type="entry name" value="Nucleoid_associated_NdpA"/>
</dbReference>
<reference evidence="1 2" key="1">
    <citation type="submission" date="2019-11" db="EMBL/GenBank/DDBJ databases">
        <authorList>
            <person name="Zheng R.K."/>
            <person name="Sun C.M."/>
        </authorList>
    </citation>
    <scope>NUCLEOTIDE SEQUENCE [LARGE SCALE GENOMIC DNA]</scope>
    <source>
        <strain evidence="1 2">SRB007</strain>
    </source>
</reference>
<dbReference type="AlphaFoldDB" id="A0A6I6JN47"/>
<evidence type="ECO:0008006" key="3">
    <source>
        <dbReference type="Google" id="ProtNLM"/>
    </source>
</evidence>
<proteinExistence type="predicted"/>
<evidence type="ECO:0000313" key="2">
    <source>
        <dbReference type="Proteomes" id="UP000428328"/>
    </source>
</evidence>